<dbReference type="AlphaFoldDB" id="W0F2F0"/>
<dbReference type="HOGENOM" id="CLU_3155365_0_0_10"/>
<keyword evidence="2" id="KW-1185">Reference proteome</keyword>
<name>W0F2F0_9BACT</name>
<gene>
    <name evidence="1" type="ORF">NIASO_03770</name>
</gene>
<dbReference type="KEGG" id="nso:NIASO_03770"/>
<evidence type="ECO:0000313" key="2">
    <source>
        <dbReference type="Proteomes" id="UP000003586"/>
    </source>
</evidence>
<accession>W0F2F0</accession>
<dbReference type="EMBL" id="CP007035">
    <property type="protein sequence ID" value="AHF17210.1"/>
    <property type="molecule type" value="Genomic_DNA"/>
</dbReference>
<dbReference type="STRING" id="929713.NIASO_03770"/>
<sequence length="48" mass="5503">MQIKQILPGMEKFGGKYNKNNIVFESAIALRSTHLARHISQQLPPMHE</sequence>
<proteinExistence type="predicted"/>
<organism evidence="1 2">
    <name type="scientific">Niabella soli DSM 19437</name>
    <dbReference type="NCBI Taxonomy" id="929713"/>
    <lineage>
        <taxon>Bacteria</taxon>
        <taxon>Pseudomonadati</taxon>
        <taxon>Bacteroidota</taxon>
        <taxon>Chitinophagia</taxon>
        <taxon>Chitinophagales</taxon>
        <taxon>Chitinophagaceae</taxon>
        <taxon>Niabella</taxon>
    </lineage>
</organism>
<reference evidence="1 2" key="1">
    <citation type="submission" date="2013-12" db="EMBL/GenBank/DDBJ databases">
        <authorList>
            <consortium name="DOE Joint Genome Institute"/>
            <person name="Eisen J."/>
            <person name="Huntemann M."/>
            <person name="Han J."/>
            <person name="Chen A."/>
            <person name="Kyrpides N."/>
            <person name="Mavromatis K."/>
            <person name="Markowitz V."/>
            <person name="Palaniappan K."/>
            <person name="Ivanova N."/>
            <person name="Schaumberg A."/>
            <person name="Pati A."/>
            <person name="Liolios K."/>
            <person name="Nordberg H.P."/>
            <person name="Cantor M.N."/>
            <person name="Hua S.X."/>
            <person name="Woyke T."/>
        </authorList>
    </citation>
    <scope>NUCLEOTIDE SEQUENCE [LARGE SCALE GENOMIC DNA]</scope>
    <source>
        <strain evidence="2">DSM 19437</strain>
    </source>
</reference>
<protein>
    <submittedName>
        <fullName evidence="1">Uncharacterized protein</fullName>
    </submittedName>
</protein>
<evidence type="ECO:0000313" key="1">
    <source>
        <dbReference type="EMBL" id="AHF17210.1"/>
    </source>
</evidence>
<dbReference type="Proteomes" id="UP000003586">
    <property type="component" value="Chromosome"/>
</dbReference>